<dbReference type="EMBL" id="CH473979">
    <property type="protein sequence ID" value="EDM07808.1"/>
    <property type="molecule type" value="Genomic_DNA"/>
</dbReference>
<evidence type="ECO:0000313" key="3">
    <source>
        <dbReference type="Proteomes" id="UP000234681"/>
    </source>
</evidence>
<gene>
    <name evidence="2" type="ORF">rCG_54240</name>
</gene>
<reference evidence="2 3" key="1">
    <citation type="submission" date="2005-09" db="EMBL/GenBank/DDBJ databases">
        <authorList>
            <person name="Mural R.J."/>
            <person name="Li P.W."/>
            <person name="Adams M.D."/>
            <person name="Amanatides P.G."/>
            <person name="Baden-Tillson H."/>
            <person name="Barnstead M."/>
            <person name="Chin S.H."/>
            <person name="Dew I."/>
            <person name="Evans C.A."/>
            <person name="Ferriera S."/>
            <person name="Flanigan M."/>
            <person name="Fosler C."/>
            <person name="Glodek A."/>
            <person name="Gu Z."/>
            <person name="Holt R.A."/>
            <person name="Jennings D."/>
            <person name="Kraft C.L."/>
            <person name="Lu F."/>
            <person name="Nguyen T."/>
            <person name="Nusskern D.R."/>
            <person name="Pfannkoch C.M."/>
            <person name="Sitter C."/>
            <person name="Sutton G.G."/>
            <person name="Venter J.C."/>
            <person name="Wang Z."/>
            <person name="Woodage T."/>
            <person name="Zheng X.H."/>
            <person name="Zhong F."/>
        </authorList>
    </citation>
    <scope>NUCLEOTIDE SEQUENCE [LARGE SCALE GENOMIC DNA]</scope>
    <source>
        <strain>BN</strain>
        <strain evidence="3">Sprague-Dawley</strain>
    </source>
</reference>
<dbReference type="Proteomes" id="UP000234681">
    <property type="component" value="Chromosome 1"/>
</dbReference>
<accession>A6J9S6</accession>
<protein>
    <submittedName>
        <fullName evidence="2">RCG54240</fullName>
    </submittedName>
</protein>
<proteinExistence type="predicted"/>
<evidence type="ECO:0000256" key="1">
    <source>
        <dbReference type="SAM" id="MobiDB-lite"/>
    </source>
</evidence>
<dbReference type="AlphaFoldDB" id="A6J9S6"/>
<name>A6J9S6_RAT</name>
<sequence>MEIKSLPENSLEPVPTSCYLPHPGLEN</sequence>
<feature type="region of interest" description="Disordered" evidence="1">
    <location>
        <begin position="1"/>
        <end position="27"/>
    </location>
</feature>
<organism evidence="2 3">
    <name type="scientific">Rattus norvegicus</name>
    <name type="common">Rat</name>
    <dbReference type="NCBI Taxonomy" id="10116"/>
    <lineage>
        <taxon>Eukaryota</taxon>
        <taxon>Metazoa</taxon>
        <taxon>Chordata</taxon>
        <taxon>Craniata</taxon>
        <taxon>Vertebrata</taxon>
        <taxon>Euteleostomi</taxon>
        <taxon>Mammalia</taxon>
        <taxon>Eutheria</taxon>
        <taxon>Euarchontoglires</taxon>
        <taxon>Glires</taxon>
        <taxon>Rodentia</taxon>
        <taxon>Myomorpha</taxon>
        <taxon>Muroidea</taxon>
        <taxon>Muridae</taxon>
        <taxon>Murinae</taxon>
        <taxon>Rattus</taxon>
    </lineage>
</organism>
<evidence type="ECO:0000313" key="2">
    <source>
        <dbReference type="EMBL" id="EDM07808.1"/>
    </source>
</evidence>